<evidence type="ECO:0000256" key="6">
    <source>
        <dbReference type="HAMAP-Rule" id="MF_00083"/>
    </source>
</evidence>
<name>A0A286RKZ5_9BACT</name>
<dbReference type="NCBIfam" id="TIGR00447">
    <property type="entry name" value="pth"/>
    <property type="match status" value="1"/>
</dbReference>
<dbReference type="InterPro" id="IPR001328">
    <property type="entry name" value="Pept_tRNA_hydro"/>
</dbReference>
<dbReference type="GO" id="GO:0072344">
    <property type="term" value="P:rescue of stalled ribosome"/>
    <property type="evidence" value="ECO:0007669"/>
    <property type="project" value="UniProtKB-UniRule"/>
</dbReference>
<feature type="binding site" evidence="6">
    <location>
        <position position="65"/>
    </location>
    <ligand>
        <name>tRNA</name>
        <dbReference type="ChEBI" id="CHEBI:17843"/>
    </ligand>
</feature>
<dbReference type="OrthoDB" id="9800507at2"/>
<comment type="similarity">
    <text evidence="6">Belongs to the PTH family.</text>
</comment>
<evidence type="ECO:0000256" key="4">
    <source>
        <dbReference type="ARBA" id="ARBA00022884"/>
    </source>
</evidence>
<evidence type="ECO:0000313" key="7">
    <source>
        <dbReference type="EMBL" id="ASV76618.1"/>
    </source>
</evidence>
<gene>
    <name evidence="6" type="primary">pth</name>
    <name evidence="7" type="ORF">THTE_4017</name>
</gene>
<dbReference type="Pfam" id="PF01195">
    <property type="entry name" value="Pept_tRNA_hydro"/>
    <property type="match status" value="1"/>
</dbReference>
<dbReference type="GO" id="GO:0006515">
    <property type="term" value="P:protein quality control for misfolded or incompletely synthesized proteins"/>
    <property type="evidence" value="ECO:0007669"/>
    <property type="project" value="UniProtKB-UniRule"/>
</dbReference>
<comment type="function">
    <text evidence="6">Catalyzes the release of premature peptidyl moieties from peptidyl-tRNA molecules trapped in stalled 50S ribosomal subunits, and thus maintains levels of free tRNAs and 50S ribosomes.</text>
</comment>
<feature type="binding site" evidence="6">
    <location>
        <position position="14"/>
    </location>
    <ligand>
        <name>tRNA</name>
        <dbReference type="ChEBI" id="CHEBI:17843"/>
    </ligand>
</feature>
<evidence type="ECO:0000313" key="8">
    <source>
        <dbReference type="Proteomes" id="UP000215086"/>
    </source>
</evidence>
<dbReference type="FunFam" id="3.40.50.1470:FF:000001">
    <property type="entry name" value="Peptidyl-tRNA hydrolase"/>
    <property type="match status" value="1"/>
</dbReference>
<dbReference type="PANTHER" id="PTHR17224">
    <property type="entry name" value="PEPTIDYL-TRNA HYDROLASE"/>
    <property type="match status" value="1"/>
</dbReference>
<protein>
    <recommendedName>
        <fullName evidence="5 6">Peptidyl-tRNA hydrolase</fullName>
        <shortName evidence="6">Pth</shortName>
        <ecNumber evidence="1 6">3.1.1.29</ecNumber>
    </recommendedName>
</protein>
<dbReference type="EMBL" id="CP018477">
    <property type="protein sequence ID" value="ASV76618.1"/>
    <property type="molecule type" value="Genomic_DNA"/>
</dbReference>
<accession>A0A286RKZ5</accession>
<evidence type="ECO:0000256" key="1">
    <source>
        <dbReference type="ARBA" id="ARBA00013260"/>
    </source>
</evidence>
<dbReference type="EC" id="3.1.1.29" evidence="1 6"/>
<feature type="site" description="Discriminates between blocked and unblocked aminoacyl-tRNA" evidence="6">
    <location>
        <position position="9"/>
    </location>
</feature>
<feature type="binding site" evidence="6">
    <location>
        <position position="67"/>
    </location>
    <ligand>
        <name>tRNA</name>
        <dbReference type="ChEBI" id="CHEBI:17843"/>
    </ligand>
</feature>
<comment type="caution">
    <text evidence="6">Lacks conserved residue(s) required for the propagation of feature annotation.</text>
</comment>
<keyword evidence="6" id="KW-0963">Cytoplasm</keyword>
<dbReference type="KEGG" id="ttf:THTE_4017"/>
<keyword evidence="3 6" id="KW-0378">Hydrolase</keyword>
<dbReference type="GO" id="GO:0005737">
    <property type="term" value="C:cytoplasm"/>
    <property type="evidence" value="ECO:0007669"/>
    <property type="project" value="UniProtKB-SubCell"/>
</dbReference>
<organism evidence="7 8">
    <name type="scientific">Thermogutta terrifontis</name>
    <dbReference type="NCBI Taxonomy" id="1331910"/>
    <lineage>
        <taxon>Bacteria</taxon>
        <taxon>Pseudomonadati</taxon>
        <taxon>Planctomycetota</taxon>
        <taxon>Planctomycetia</taxon>
        <taxon>Pirellulales</taxon>
        <taxon>Thermoguttaceae</taxon>
        <taxon>Thermogutta</taxon>
    </lineage>
</organism>
<dbReference type="SUPFAM" id="SSF53178">
    <property type="entry name" value="Peptidyl-tRNA hydrolase-like"/>
    <property type="match status" value="1"/>
</dbReference>
<dbReference type="Gene3D" id="3.40.50.1470">
    <property type="entry name" value="Peptidyl-tRNA hydrolase"/>
    <property type="match status" value="1"/>
</dbReference>
<feature type="active site" description="Proton acceptor" evidence="6">
    <location>
        <position position="19"/>
    </location>
</feature>
<dbReference type="RefSeq" id="WP_095416364.1">
    <property type="nucleotide sequence ID" value="NZ_CP018477.1"/>
</dbReference>
<keyword evidence="2 6" id="KW-0820">tRNA-binding</keyword>
<dbReference type="AlphaFoldDB" id="A0A286RKZ5"/>
<keyword evidence="8" id="KW-1185">Reference proteome</keyword>
<comment type="catalytic activity">
    <reaction evidence="6">
        <text>an N-acyl-L-alpha-aminoacyl-tRNA + H2O = an N-acyl-L-amino acid + a tRNA + H(+)</text>
        <dbReference type="Rhea" id="RHEA:54448"/>
        <dbReference type="Rhea" id="RHEA-COMP:10123"/>
        <dbReference type="Rhea" id="RHEA-COMP:13883"/>
        <dbReference type="ChEBI" id="CHEBI:15377"/>
        <dbReference type="ChEBI" id="CHEBI:15378"/>
        <dbReference type="ChEBI" id="CHEBI:59874"/>
        <dbReference type="ChEBI" id="CHEBI:78442"/>
        <dbReference type="ChEBI" id="CHEBI:138191"/>
        <dbReference type="EC" id="3.1.1.29"/>
    </reaction>
</comment>
<proteinExistence type="inferred from homology"/>
<feature type="site" description="Stabilizes the basic form of H active site to accept a proton" evidence="6">
    <location>
        <position position="92"/>
    </location>
</feature>
<evidence type="ECO:0000256" key="2">
    <source>
        <dbReference type="ARBA" id="ARBA00022555"/>
    </source>
</evidence>
<dbReference type="PANTHER" id="PTHR17224:SF1">
    <property type="entry name" value="PEPTIDYL-TRNA HYDROLASE"/>
    <property type="match status" value="1"/>
</dbReference>
<keyword evidence="4 6" id="KW-0694">RNA-binding</keyword>
<evidence type="ECO:0000256" key="3">
    <source>
        <dbReference type="ARBA" id="ARBA00022801"/>
    </source>
</evidence>
<evidence type="ECO:0000256" key="5">
    <source>
        <dbReference type="ARBA" id="ARBA00050038"/>
    </source>
</evidence>
<dbReference type="GO" id="GO:0000049">
    <property type="term" value="F:tRNA binding"/>
    <property type="evidence" value="ECO:0007669"/>
    <property type="project" value="UniProtKB-UniRule"/>
</dbReference>
<comment type="subcellular location">
    <subcellularLocation>
        <location evidence="6">Cytoplasm</location>
    </subcellularLocation>
</comment>
<comment type="subunit">
    <text evidence="6">Monomer.</text>
</comment>
<dbReference type="CDD" id="cd00462">
    <property type="entry name" value="PTH"/>
    <property type="match status" value="1"/>
</dbReference>
<reference evidence="7 8" key="1">
    <citation type="journal article" name="Front. Microbiol.">
        <title>Sugar Metabolism of the First Thermophilic Planctomycete Thermogutta terrifontis: Comparative Genomic and Transcriptomic Approaches.</title>
        <authorList>
            <person name="Elcheninov A.G."/>
            <person name="Menzel P."/>
            <person name="Gudbergsdottir S.R."/>
            <person name="Slesarev A.I."/>
            <person name="Kadnikov V.V."/>
            <person name="Krogh A."/>
            <person name="Bonch-Osmolovskaya E.A."/>
            <person name="Peng X."/>
            <person name="Kublanov I.V."/>
        </authorList>
    </citation>
    <scope>NUCLEOTIDE SEQUENCE [LARGE SCALE GENOMIC DNA]</scope>
    <source>
        <strain evidence="7 8">R1</strain>
    </source>
</reference>
<dbReference type="InterPro" id="IPR036416">
    <property type="entry name" value="Pept_tRNA_hydro_sf"/>
</dbReference>
<dbReference type="HAMAP" id="MF_00083">
    <property type="entry name" value="Pept_tRNA_hydro_bact"/>
    <property type="match status" value="1"/>
</dbReference>
<sequence>MKVVVGLGNPGREYEGTRHNVGYEVLRELARRFAEGQQVRRRFSGETLDVTIDGTRVLLLSPTTYMNRSGQSVGAVKDFYKLSPEDILVICDDMNLPLGRLRFRARGSAGGHKGLADVIRVLGTEAVPRLRIGIGAPPPGQDAVRFVLSRFMPEEEAVMREAYRRAADGVELWVHQGIQACMNRYNAGDR</sequence>
<comment type="function">
    <text evidence="6">Hydrolyzes ribosome-free peptidyl-tRNAs (with 1 or more amino acids incorporated), which drop off the ribosome during protein synthesis, or as a result of ribosome stalling.</text>
</comment>
<dbReference type="Proteomes" id="UP000215086">
    <property type="component" value="Chromosome"/>
</dbReference>
<dbReference type="GO" id="GO:0004045">
    <property type="term" value="F:peptidyl-tRNA hydrolase activity"/>
    <property type="evidence" value="ECO:0007669"/>
    <property type="project" value="UniProtKB-UniRule"/>
</dbReference>